<evidence type="ECO:0000256" key="1">
    <source>
        <dbReference type="SAM" id="Coils"/>
    </source>
</evidence>
<name>A0A1F5KTE6_9BACT</name>
<protein>
    <recommendedName>
        <fullName evidence="5">DUF5666 domain-containing protein</fullName>
    </recommendedName>
</protein>
<evidence type="ECO:0000313" key="4">
    <source>
        <dbReference type="Proteomes" id="UP000178565"/>
    </source>
</evidence>
<evidence type="ECO:0008006" key="5">
    <source>
        <dbReference type="Google" id="ProtNLM"/>
    </source>
</evidence>
<sequence>MRKFTIYNLQFTIFLLLFTFYILHSTFYIPSAIALESTPSATIKAKLEELKKEISSKAASLRQEIDRKLRNRAYVGILKNKSNSSLTLAALSGPKLVNINQDTIFHSKLKTKQKFSKDTLSSEDYIASLGDVDETGVLTAKKVILLPTPLASQKSYLWGQIISSSETLFTLKDKDANLVAVSPPKGAKFRLNDFIILTGILDKNKVFHSEFLYVIQQGVNLKTKKEASSGATPKSATSSSKKK</sequence>
<feature type="coiled-coil region" evidence="1">
    <location>
        <begin position="44"/>
        <end position="71"/>
    </location>
</feature>
<dbReference type="EMBL" id="MFDM01000006">
    <property type="protein sequence ID" value="OGE44203.1"/>
    <property type="molecule type" value="Genomic_DNA"/>
</dbReference>
<accession>A0A1F5KTE6</accession>
<feature type="region of interest" description="Disordered" evidence="2">
    <location>
        <begin position="224"/>
        <end position="243"/>
    </location>
</feature>
<dbReference type="Proteomes" id="UP000178565">
    <property type="component" value="Unassembled WGS sequence"/>
</dbReference>
<evidence type="ECO:0000313" key="3">
    <source>
        <dbReference type="EMBL" id="OGE44203.1"/>
    </source>
</evidence>
<organism evidence="3 4">
    <name type="scientific">Candidatus Daviesbacteria bacterium RIFCSPLOWO2_01_FULL_39_12</name>
    <dbReference type="NCBI Taxonomy" id="1797785"/>
    <lineage>
        <taxon>Bacteria</taxon>
        <taxon>Candidatus Daviesiibacteriota</taxon>
    </lineage>
</organism>
<reference evidence="3 4" key="1">
    <citation type="journal article" date="2016" name="Nat. Commun.">
        <title>Thousands of microbial genomes shed light on interconnected biogeochemical processes in an aquifer system.</title>
        <authorList>
            <person name="Anantharaman K."/>
            <person name="Brown C.T."/>
            <person name="Hug L.A."/>
            <person name="Sharon I."/>
            <person name="Castelle C.J."/>
            <person name="Probst A.J."/>
            <person name="Thomas B.C."/>
            <person name="Singh A."/>
            <person name="Wilkins M.J."/>
            <person name="Karaoz U."/>
            <person name="Brodie E.L."/>
            <person name="Williams K.H."/>
            <person name="Hubbard S.S."/>
            <person name="Banfield J.F."/>
        </authorList>
    </citation>
    <scope>NUCLEOTIDE SEQUENCE [LARGE SCALE GENOMIC DNA]</scope>
</reference>
<proteinExistence type="predicted"/>
<gene>
    <name evidence="3" type="ORF">A3B45_05500</name>
</gene>
<dbReference type="STRING" id="1797785.A3B45_05500"/>
<dbReference type="AlphaFoldDB" id="A0A1F5KTE6"/>
<keyword evidence="1" id="KW-0175">Coiled coil</keyword>
<evidence type="ECO:0000256" key="2">
    <source>
        <dbReference type="SAM" id="MobiDB-lite"/>
    </source>
</evidence>
<feature type="compositionally biased region" description="Low complexity" evidence="2">
    <location>
        <begin position="228"/>
        <end position="243"/>
    </location>
</feature>
<comment type="caution">
    <text evidence="3">The sequence shown here is derived from an EMBL/GenBank/DDBJ whole genome shotgun (WGS) entry which is preliminary data.</text>
</comment>